<sequence length="148" mass="16545">MPPFHPEQLMLFATARHERHADLIHFLEGQQSIVLCAVRLETAVDVAAERPRAFTTFFCDLDSYGGRSAIRPHLQRLRTRNPGLCVILMSDHFTEEDVEEEAPDWDRCLPASIAFGLVEGALAEARQKAIRRGMPGSSRSLLTTRSGS</sequence>
<gene>
    <name evidence="1" type="ORF">C8J28_12218</name>
</gene>
<dbReference type="RefSeq" id="WP_108222302.1">
    <property type="nucleotide sequence ID" value="NZ_QAOT01000022.1"/>
</dbReference>
<name>A0A2T5JTM2_9RHOB</name>
<dbReference type="EMBL" id="QAOT01000022">
    <property type="protein sequence ID" value="PTR13388.1"/>
    <property type="molecule type" value="Genomic_DNA"/>
</dbReference>
<reference evidence="1 2" key="1">
    <citation type="submission" date="2018-04" db="EMBL/GenBank/DDBJ databases">
        <title>Genomic Encyclopedia of Type Strains, Phase III (KMG-III): the genomes of soil and plant-associated and newly described type strains.</title>
        <authorList>
            <person name="Whitman W."/>
        </authorList>
    </citation>
    <scope>NUCLEOTIDE SEQUENCE [LARGE SCALE GENOMIC DNA]</scope>
    <source>
        <strain evidence="1 2">KA25</strain>
    </source>
</reference>
<evidence type="ECO:0000313" key="2">
    <source>
        <dbReference type="Proteomes" id="UP000244060"/>
    </source>
</evidence>
<evidence type="ECO:0000313" key="1">
    <source>
        <dbReference type="EMBL" id="PTR13388.1"/>
    </source>
</evidence>
<proteinExistence type="predicted"/>
<keyword evidence="2" id="KW-1185">Reference proteome</keyword>
<dbReference type="Proteomes" id="UP000244060">
    <property type="component" value="Unassembled WGS sequence"/>
</dbReference>
<protein>
    <recommendedName>
        <fullName evidence="3">Response regulatory domain-containing protein</fullName>
    </recommendedName>
</protein>
<evidence type="ECO:0008006" key="3">
    <source>
        <dbReference type="Google" id="ProtNLM"/>
    </source>
</evidence>
<accession>A0A2T5JTM2</accession>
<organism evidence="1 2">
    <name type="scientific">Cereibacter azotoformans</name>
    <dbReference type="NCBI Taxonomy" id="43057"/>
    <lineage>
        <taxon>Bacteria</taxon>
        <taxon>Pseudomonadati</taxon>
        <taxon>Pseudomonadota</taxon>
        <taxon>Alphaproteobacteria</taxon>
        <taxon>Rhodobacterales</taxon>
        <taxon>Paracoccaceae</taxon>
        <taxon>Cereibacter</taxon>
    </lineage>
</organism>
<dbReference type="AlphaFoldDB" id="A0A2T5JTM2"/>
<comment type="caution">
    <text evidence="1">The sequence shown here is derived from an EMBL/GenBank/DDBJ whole genome shotgun (WGS) entry which is preliminary data.</text>
</comment>